<evidence type="ECO:0000256" key="1">
    <source>
        <dbReference type="ARBA" id="ARBA00007074"/>
    </source>
</evidence>
<keyword evidence="3" id="KW-0732">Signal</keyword>
<dbReference type="PANTHER" id="PTHR47360:SF1">
    <property type="entry name" value="ENDOPEPTIDASE NLPC-RELATED"/>
    <property type="match status" value="1"/>
</dbReference>
<dbReference type="EMBL" id="JACIEP010000006">
    <property type="protein sequence ID" value="MBB4036183.1"/>
    <property type="molecule type" value="Genomic_DNA"/>
</dbReference>
<keyword evidence="5" id="KW-0788">Thiol protease</keyword>
<dbReference type="GO" id="GO:0006508">
    <property type="term" value="P:proteolysis"/>
    <property type="evidence" value="ECO:0007669"/>
    <property type="project" value="UniProtKB-KW"/>
</dbReference>
<accession>A0A840CWI7</accession>
<evidence type="ECO:0000313" key="7">
    <source>
        <dbReference type="EMBL" id="MBB4036183.1"/>
    </source>
</evidence>
<dbReference type="SUPFAM" id="SSF54001">
    <property type="entry name" value="Cysteine proteinases"/>
    <property type="match status" value="1"/>
</dbReference>
<comment type="caution">
    <text evidence="7">The sequence shown here is derived from an EMBL/GenBank/DDBJ whole genome shotgun (WGS) entry which is preliminary data.</text>
</comment>
<dbReference type="Pfam" id="PF00877">
    <property type="entry name" value="NLPC_P60"/>
    <property type="match status" value="1"/>
</dbReference>
<dbReference type="AlphaFoldDB" id="A0A840CWI7"/>
<dbReference type="InterPro" id="IPR052062">
    <property type="entry name" value="Murein_DD/LD_carboxypeptidase"/>
</dbReference>
<dbReference type="GO" id="GO:0008234">
    <property type="term" value="F:cysteine-type peptidase activity"/>
    <property type="evidence" value="ECO:0007669"/>
    <property type="project" value="UniProtKB-KW"/>
</dbReference>
<proteinExistence type="inferred from homology"/>
<dbReference type="Proteomes" id="UP000555103">
    <property type="component" value="Unassembled WGS sequence"/>
</dbReference>
<gene>
    <name evidence="7" type="ORF">GGR21_002084</name>
</gene>
<dbReference type="InterPro" id="IPR038765">
    <property type="entry name" value="Papain-like_cys_pep_sf"/>
</dbReference>
<evidence type="ECO:0000259" key="6">
    <source>
        <dbReference type="PROSITE" id="PS51935"/>
    </source>
</evidence>
<dbReference type="InterPro" id="IPR000064">
    <property type="entry name" value="NLP_P60_dom"/>
</dbReference>
<keyword evidence="2" id="KW-0645">Protease</keyword>
<evidence type="ECO:0000313" key="8">
    <source>
        <dbReference type="Proteomes" id="UP000555103"/>
    </source>
</evidence>
<keyword evidence="8" id="KW-1185">Reference proteome</keyword>
<dbReference type="PANTHER" id="PTHR47360">
    <property type="entry name" value="MUREIN DD-ENDOPEPTIDASE MEPS/MUREIN LD-CARBOXYPEPTIDASE"/>
    <property type="match status" value="1"/>
</dbReference>
<evidence type="ECO:0000256" key="4">
    <source>
        <dbReference type="ARBA" id="ARBA00022801"/>
    </source>
</evidence>
<dbReference type="PROSITE" id="PS51935">
    <property type="entry name" value="NLPC_P60"/>
    <property type="match status" value="1"/>
</dbReference>
<organism evidence="7 8">
    <name type="scientific">Dysgonomonas hofstadii</name>
    <dbReference type="NCBI Taxonomy" id="637886"/>
    <lineage>
        <taxon>Bacteria</taxon>
        <taxon>Pseudomonadati</taxon>
        <taxon>Bacteroidota</taxon>
        <taxon>Bacteroidia</taxon>
        <taxon>Bacteroidales</taxon>
        <taxon>Dysgonomonadaceae</taxon>
        <taxon>Dysgonomonas</taxon>
    </lineage>
</organism>
<sequence>MSLRKNLKRIPSIFLIFSMAVLPISAISVKSAKSGKKKQKTSSAVTTKKVEVVQSSQNIEMTANDGSPITLPKVEKRLVEQSTLFSSSNDLLADADINKSLSHLKERLIEQKEMQELSVRLGIAITDPAHLDLYREVADWLGTRYRRGGMSRKAVDCSGFTSLIYKNVYDQQIDRVSTTIAKNLKISVSKEDLIPGDMVFFSTFNKKYINHVGIYIGDGKFIHASIKKGVIVSSLVEGYYSKAWRKGGRNIETENI</sequence>
<keyword evidence="4 7" id="KW-0378">Hydrolase</keyword>
<reference evidence="7 8" key="1">
    <citation type="submission" date="2020-08" db="EMBL/GenBank/DDBJ databases">
        <title>Genomic Encyclopedia of Type Strains, Phase IV (KMG-IV): sequencing the most valuable type-strain genomes for metagenomic binning, comparative biology and taxonomic classification.</title>
        <authorList>
            <person name="Goeker M."/>
        </authorList>
    </citation>
    <scope>NUCLEOTIDE SEQUENCE [LARGE SCALE GENOMIC DNA]</scope>
    <source>
        <strain evidence="7 8">DSM 104969</strain>
    </source>
</reference>
<feature type="domain" description="NlpC/P60" evidence="6">
    <location>
        <begin position="127"/>
        <end position="251"/>
    </location>
</feature>
<name>A0A840CWI7_9BACT</name>
<protein>
    <submittedName>
        <fullName evidence="7">Cell wall-associated NlpC family hydrolase</fullName>
    </submittedName>
</protein>
<dbReference type="RefSeq" id="WP_183307089.1">
    <property type="nucleotide sequence ID" value="NZ_JACIEP010000006.1"/>
</dbReference>
<comment type="similarity">
    <text evidence="1">Belongs to the peptidase C40 family.</text>
</comment>
<dbReference type="Gene3D" id="3.90.1720.10">
    <property type="entry name" value="endopeptidase domain like (from Nostoc punctiforme)"/>
    <property type="match status" value="1"/>
</dbReference>
<evidence type="ECO:0000256" key="5">
    <source>
        <dbReference type="ARBA" id="ARBA00022807"/>
    </source>
</evidence>
<evidence type="ECO:0000256" key="3">
    <source>
        <dbReference type="ARBA" id="ARBA00022729"/>
    </source>
</evidence>
<evidence type="ECO:0000256" key="2">
    <source>
        <dbReference type="ARBA" id="ARBA00022670"/>
    </source>
</evidence>